<protein>
    <submittedName>
        <fullName evidence="1">(rape) hypothetical protein</fullName>
    </submittedName>
</protein>
<dbReference type="EMBL" id="HG994364">
    <property type="protein sequence ID" value="CAF2332051.1"/>
    <property type="molecule type" value="Genomic_DNA"/>
</dbReference>
<accession>A0A817B7W2</accession>
<organism evidence="1">
    <name type="scientific">Brassica napus</name>
    <name type="common">Rape</name>
    <dbReference type="NCBI Taxonomy" id="3708"/>
    <lineage>
        <taxon>Eukaryota</taxon>
        <taxon>Viridiplantae</taxon>
        <taxon>Streptophyta</taxon>
        <taxon>Embryophyta</taxon>
        <taxon>Tracheophyta</taxon>
        <taxon>Spermatophyta</taxon>
        <taxon>Magnoliopsida</taxon>
        <taxon>eudicotyledons</taxon>
        <taxon>Gunneridae</taxon>
        <taxon>Pentapetalae</taxon>
        <taxon>rosids</taxon>
        <taxon>malvids</taxon>
        <taxon>Brassicales</taxon>
        <taxon>Brassicaceae</taxon>
        <taxon>Brassiceae</taxon>
        <taxon>Brassica</taxon>
    </lineage>
</organism>
<gene>
    <name evidence="1" type="ORF">DARMORV10_A10P15130.1</name>
</gene>
<dbReference type="Proteomes" id="UP001295469">
    <property type="component" value="Chromosome A10"/>
</dbReference>
<sequence>MKVVKCKKVKHHGRRGRKGKPRFLETCMRRNLGILRMIIPGCEEVEGRSLDSQVNSTSHASQISGYFT</sequence>
<proteinExistence type="predicted"/>
<evidence type="ECO:0000313" key="1">
    <source>
        <dbReference type="EMBL" id="CAF2332051.1"/>
    </source>
</evidence>
<name>A0A817B7W2_BRANA</name>
<dbReference type="AlphaFoldDB" id="A0A817B7W2"/>
<reference evidence="1" key="1">
    <citation type="submission" date="2021-01" db="EMBL/GenBank/DDBJ databases">
        <authorList>
            <consortium name="Genoscope - CEA"/>
            <person name="William W."/>
        </authorList>
    </citation>
    <scope>NUCLEOTIDE SEQUENCE</scope>
</reference>